<dbReference type="OrthoDB" id="182489at2"/>
<name>A0A368Y3P7_9BACI</name>
<dbReference type="RefSeq" id="WP_114352007.1">
    <property type="nucleotide sequence ID" value="NZ_QPJJ01000003.1"/>
</dbReference>
<dbReference type="PANTHER" id="PTHR44688">
    <property type="entry name" value="DNA-BINDING TRANSCRIPTIONAL ACTIVATOR DEVR_DOSR"/>
    <property type="match status" value="1"/>
</dbReference>
<evidence type="ECO:0000259" key="4">
    <source>
        <dbReference type="PROSITE" id="PS50043"/>
    </source>
</evidence>
<dbReference type="CDD" id="cd06170">
    <property type="entry name" value="LuxR_C_like"/>
    <property type="match status" value="1"/>
</dbReference>
<dbReference type="InterPro" id="IPR000792">
    <property type="entry name" value="Tscrpt_reg_LuxR_C"/>
</dbReference>
<accession>A0A368Y3P7</accession>
<dbReference type="InterPro" id="IPR041664">
    <property type="entry name" value="AAA_16"/>
</dbReference>
<organism evidence="5 6">
    <name type="scientific">Saliterribacillus persicus</name>
    <dbReference type="NCBI Taxonomy" id="930114"/>
    <lineage>
        <taxon>Bacteria</taxon>
        <taxon>Bacillati</taxon>
        <taxon>Bacillota</taxon>
        <taxon>Bacilli</taxon>
        <taxon>Bacillales</taxon>
        <taxon>Bacillaceae</taxon>
        <taxon>Saliterribacillus</taxon>
    </lineage>
</organism>
<gene>
    <name evidence="5" type="ORF">DFR57_103198</name>
</gene>
<evidence type="ECO:0000256" key="1">
    <source>
        <dbReference type="ARBA" id="ARBA00023015"/>
    </source>
</evidence>
<proteinExistence type="predicted"/>
<dbReference type="Gene3D" id="1.10.10.10">
    <property type="entry name" value="Winged helix-like DNA-binding domain superfamily/Winged helix DNA-binding domain"/>
    <property type="match status" value="1"/>
</dbReference>
<dbReference type="PANTHER" id="PTHR44688:SF16">
    <property type="entry name" value="DNA-BINDING TRANSCRIPTIONAL ACTIVATOR DEVR_DOSR"/>
    <property type="match status" value="1"/>
</dbReference>
<dbReference type="SMART" id="SM00421">
    <property type="entry name" value="HTH_LUXR"/>
    <property type="match status" value="1"/>
</dbReference>
<dbReference type="InterPro" id="IPR016032">
    <property type="entry name" value="Sig_transdc_resp-reg_C-effctor"/>
</dbReference>
<sequence>MKEQIKGDETVSLTSYINETEQNSFIGRETEINAFLDFLQDDSPHRIFHIHGTGGIGKTYLLNEFSRYAANQDFLLLKIDANDDFFYSPQTFLEHLQLLFDAHNLSTHELKLGTFQNLLKSIEEHKIIIALDSYEKVSRLDRWIREVFIRHLPTHTRIIIAGKHQLNGEWKASPGWRRLIKEYKITEFNFEETNTYLNQMKTDVDKQSKLIWEFTQGHPLTLSLITLFEDRHETKNVFDSITKNSPDILEELIDRLLEEVNDNRELIDILEVAALFHTFNHESLAVIMDKTISSSLFNDLISLSFIKSTATGWCMHELVKDSIKIVLQKKHPDKTKRIQHKMIEYYFNRTLSTKSIYDIGQFFYHLENEAIQTAFFYRNSDDNLYLEELDNYNVEDLQQFLDEKRTNISQNKVTFFNRSSKQALYHYVSEEHNKIEMELITIDYLEKMGHQSFKLLKNNKGETLGISIIVPINERTLPHLAKEPVSRAYFRQLTEEEWNQFAVPETQHAGWFIRCLDFSDKADAASRSFMLNNLFPLLFTSSKIIISTPLPFYLDLVQSFGFTEVKGATHYDYGRDCPSPSYLLDLTGPKISNYLKQFMKQPADNNRVDKFSNQCGLTNKESEIVKLILDHQSNKEIANQLFVAEVTVKKHVTRIYKKTQVKNRSQLIKQIMEIT</sequence>
<evidence type="ECO:0000256" key="2">
    <source>
        <dbReference type="ARBA" id="ARBA00023125"/>
    </source>
</evidence>
<keyword evidence="1" id="KW-0805">Transcription regulation</keyword>
<dbReference type="Pfam" id="PF00196">
    <property type="entry name" value="GerE"/>
    <property type="match status" value="1"/>
</dbReference>
<keyword evidence="3" id="KW-0804">Transcription</keyword>
<dbReference type="Proteomes" id="UP000252585">
    <property type="component" value="Unassembled WGS sequence"/>
</dbReference>
<dbReference type="SUPFAM" id="SSF52540">
    <property type="entry name" value="P-loop containing nucleoside triphosphate hydrolases"/>
    <property type="match status" value="1"/>
</dbReference>
<dbReference type="GO" id="GO:0006355">
    <property type="term" value="P:regulation of DNA-templated transcription"/>
    <property type="evidence" value="ECO:0007669"/>
    <property type="project" value="InterPro"/>
</dbReference>
<dbReference type="Gene3D" id="3.40.50.300">
    <property type="entry name" value="P-loop containing nucleotide triphosphate hydrolases"/>
    <property type="match status" value="1"/>
</dbReference>
<dbReference type="Pfam" id="PF13191">
    <property type="entry name" value="AAA_16"/>
    <property type="match status" value="1"/>
</dbReference>
<feature type="domain" description="HTH luxR-type" evidence="4">
    <location>
        <begin position="610"/>
        <end position="675"/>
    </location>
</feature>
<dbReference type="SUPFAM" id="SSF46894">
    <property type="entry name" value="C-terminal effector domain of the bipartite response regulators"/>
    <property type="match status" value="1"/>
</dbReference>
<dbReference type="PROSITE" id="PS50043">
    <property type="entry name" value="HTH_LUXR_2"/>
    <property type="match status" value="1"/>
</dbReference>
<dbReference type="InterPro" id="IPR027417">
    <property type="entry name" value="P-loop_NTPase"/>
</dbReference>
<dbReference type="EMBL" id="QPJJ01000003">
    <property type="protein sequence ID" value="RCW74901.1"/>
    <property type="molecule type" value="Genomic_DNA"/>
</dbReference>
<evidence type="ECO:0000256" key="3">
    <source>
        <dbReference type="ARBA" id="ARBA00023163"/>
    </source>
</evidence>
<keyword evidence="6" id="KW-1185">Reference proteome</keyword>
<reference evidence="5 6" key="1">
    <citation type="submission" date="2018-07" db="EMBL/GenBank/DDBJ databases">
        <title>Genomic Encyclopedia of Type Strains, Phase IV (KMG-IV): sequencing the most valuable type-strain genomes for metagenomic binning, comparative biology and taxonomic classification.</title>
        <authorList>
            <person name="Goeker M."/>
        </authorList>
    </citation>
    <scope>NUCLEOTIDE SEQUENCE [LARGE SCALE GENOMIC DNA]</scope>
    <source>
        <strain evidence="5 6">DSM 27696</strain>
    </source>
</reference>
<evidence type="ECO:0000313" key="6">
    <source>
        <dbReference type="Proteomes" id="UP000252585"/>
    </source>
</evidence>
<dbReference type="GO" id="GO:0003677">
    <property type="term" value="F:DNA binding"/>
    <property type="evidence" value="ECO:0007669"/>
    <property type="project" value="UniProtKB-KW"/>
</dbReference>
<dbReference type="AlphaFoldDB" id="A0A368Y3P7"/>
<evidence type="ECO:0000313" key="5">
    <source>
        <dbReference type="EMBL" id="RCW74901.1"/>
    </source>
</evidence>
<dbReference type="InterPro" id="IPR036388">
    <property type="entry name" value="WH-like_DNA-bd_sf"/>
</dbReference>
<protein>
    <submittedName>
        <fullName evidence="5">AAA ATPase-like protein</fullName>
    </submittedName>
</protein>
<comment type="caution">
    <text evidence="5">The sequence shown here is derived from an EMBL/GenBank/DDBJ whole genome shotgun (WGS) entry which is preliminary data.</text>
</comment>
<dbReference type="PRINTS" id="PR00038">
    <property type="entry name" value="HTHLUXR"/>
</dbReference>
<keyword evidence="2" id="KW-0238">DNA-binding</keyword>